<dbReference type="PANTHER" id="PTHR37293">
    <property type="entry name" value="PHAGE REPLICATION PROTEIN-RELATED"/>
    <property type="match status" value="1"/>
</dbReference>
<protein>
    <recommendedName>
        <fullName evidence="2">Phage replisome organiser N-terminal domain-containing protein</fullName>
    </recommendedName>
</protein>
<dbReference type="RefSeq" id="WP_343826702.1">
    <property type="nucleotide sequence ID" value="NZ_BAAACI010000006.1"/>
</dbReference>
<evidence type="ECO:0000313" key="4">
    <source>
        <dbReference type="Proteomes" id="UP001501047"/>
    </source>
</evidence>
<feature type="compositionally biased region" description="Basic and acidic residues" evidence="1">
    <location>
        <begin position="145"/>
        <end position="163"/>
    </location>
</feature>
<reference evidence="3 4" key="1">
    <citation type="journal article" date="2019" name="Int. J. Syst. Evol. Microbiol.">
        <title>The Global Catalogue of Microorganisms (GCM) 10K type strain sequencing project: providing services to taxonomists for standard genome sequencing and annotation.</title>
        <authorList>
            <consortium name="The Broad Institute Genomics Platform"/>
            <consortium name="The Broad Institute Genome Sequencing Center for Infectious Disease"/>
            <person name="Wu L."/>
            <person name="Ma J."/>
        </authorList>
    </citation>
    <scope>NUCLEOTIDE SEQUENCE [LARGE SCALE GENOMIC DNA]</scope>
    <source>
        <strain evidence="3 4">JCM 1417</strain>
    </source>
</reference>
<comment type="caution">
    <text evidence="3">The sequence shown here is derived from an EMBL/GenBank/DDBJ whole genome shotgun (WGS) entry which is preliminary data.</text>
</comment>
<feature type="domain" description="Phage replisome organiser N-terminal" evidence="2">
    <location>
        <begin position="6"/>
        <end position="125"/>
    </location>
</feature>
<accession>A0ABN1KRW2</accession>
<dbReference type="EMBL" id="BAAACI010000006">
    <property type="protein sequence ID" value="GAA0774472.1"/>
    <property type="molecule type" value="Genomic_DNA"/>
</dbReference>
<feature type="region of interest" description="Disordered" evidence="1">
    <location>
        <begin position="258"/>
        <end position="295"/>
    </location>
</feature>
<dbReference type="InterPro" id="IPR053162">
    <property type="entry name" value="DnaD"/>
</dbReference>
<evidence type="ECO:0000256" key="1">
    <source>
        <dbReference type="SAM" id="MobiDB-lite"/>
    </source>
</evidence>
<dbReference type="Proteomes" id="UP001501047">
    <property type="component" value="Unassembled WGS sequence"/>
</dbReference>
<gene>
    <name evidence="3" type="ORF">GCM10008908_24360</name>
</gene>
<evidence type="ECO:0000259" key="2">
    <source>
        <dbReference type="Pfam" id="PF09681"/>
    </source>
</evidence>
<dbReference type="PANTHER" id="PTHR37293:SF7">
    <property type="entry name" value="HYPOTHETICAL PHAGE PROTEIN"/>
    <property type="match status" value="1"/>
</dbReference>
<feature type="compositionally biased region" description="Basic and acidic residues" evidence="1">
    <location>
        <begin position="281"/>
        <end position="295"/>
    </location>
</feature>
<dbReference type="InterPro" id="IPR010056">
    <property type="entry name" value="Phage_rep_org__N"/>
</dbReference>
<dbReference type="NCBIfam" id="TIGR01714">
    <property type="entry name" value="phage_rep_org_N"/>
    <property type="match status" value="1"/>
</dbReference>
<evidence type="ECO:0000313" key="3">
    <source>
        <dbReference type="EMBL" id="GAA0774472.1"/>
    </source>
</evidence>
<sequence>MADVKWIRINTDMFDNSKIKYLRTLPEGNNIILIWVMLLAKAGKCNSNGYIFLTENIPYTPEILAAEFDFEISTIHLALGALSRLNMIMQSEETLFITGWEEHQNVEGLEKIREQTRRRVAKCREKQKFLPSNATCNATVTESNATDKEREEEREREEDKNNIKKEKKKSEFDLLIESYTDDLQLRNTIYEFIKMRKAIRSSMTSNALKLMLGKLDKLSLNDDSPGIRIAILEQSIMNSWKGIFELKECSYGNYSGSNKENTTDYQGVKRQADIHAPGAPTREELRRAEENGEFD</sequence>
<proteinExistence type="predicted"/>
<feature type="region of interest" description="Disordered" evidence="1">
    <location>
        <begin position="140"/>
        <end position="163"/>
    </location>
</feature>
<keyword evidence="4" id="KW-1185">Reference proteome</keyword>
<dbReference type="Pfam" id="PF09681">
    <property type="entry name" value="Phage_rep_org_N"/>
    <property type="match status" value="1"/>
</dbReference>
<name>A0ABN1KRW2_CLOSU</name>
<organism evidence="3 4">
    <name type="scientific">Clostridium subterminale</name>
    <dbReference type="NCBI Taxonomy" id="1550"/>
    <lineage>
        <taxon>Bacteria</taxon>
        <taxon>Bacillati</taxon>
        <taxon>Bacillota</taxon>
        <taxon>Clostridia</taxon>
        <taxon>Eubacteriales</taxon>
        <taxon>Clostridiaceae</taxon>
        <taxon>Clostridium</taxon>
    </lineage>
</organism>